<dbReference type="EnsemblMetazoa" id="Aqu2.1.17054_001">
    <property type="protein sequence ID" value="Aqu2.1.17054_001"/>
    <property type="gene ID" value="Aqu2.1.17054"/>
</dbReference>
<dbReference type="Gene3D" id="3.40.50.300">
    <property type="entry name" value="P-loop containing nucleotide triphosphate hydrolases"/>
    <property type="match status" value="1"/>
</dbReference>
<keyword evidence="1" id="KW-0234">DNA repair</keyword>
<dbReference type="GO" id="GO:0000723">
    <property type="term" value="P:telomere maintenance"/>
    <property type="evidence" value="ECO:0007669"/>
    <property type="project" value="InterPro"/>
</dbReference>
<comment type="cofactor">
    <cofactor evidence="1">
        <name>Mg(2+)</name>
        <dbReference type="ChEBI" id="CHEBI:18420"/>
    </cofactor>
</comment>
<evidence type="ECO:0000313" key="3">
    <source>
        <dbReference type="EnsemblMetazoa" id="Aqu2.1.17054_001"/>
    </source>
</evidence>
<dbReference type="EC" id="5.6.2.3" evidence="1"/>
<comment type="similarity">
    <text evidence="1">Belongs to the helicase family.</text>
</comment>
<keyword evidence="1" id="KW-0378">Hydrolase</keyword>
<keyword evidence="1" id="KW-0547">Nucleotide-binding</keyword>
<feature type="domain" description="DNA helicase Pif1-like DEAD-box helicase" evidence="2">
    <location>
        <begin position="16"/>
        <end position="139"/>
    </location>
</feature>
<proteinExistence type="inferred from homology"/>
<evidence type="ECO:0000256" key="1">
    <source>
        <dbReference type="RuleBase" id="RU363044"/>
    </source>
</evidence>
<evidence type="ECO:0000259" key="2">
    <source>
        <dbReference type="Pfam" id="PF05970"/>
    </source>
</evidence>
<accession>A0A1X7TQ32</accession>
<name>A0A1X7TQ32_AMPQE</name>
<dbReference type="GO" id="GO:0005524">
    <property type="term" value="F:ATP binding"/>
    <property type="evidence" value="ECO:0007669"/>
    <property type="project" value="UniProtKB-KW"/>
</dbReference>
<sequence>MRERQLDILALNKQVQKKIKMTPKNLKIIIVDEVYMVSNLNEAYLHMHLEDTFGTDEWFGSKIILFVGDLLQLPPNIGRPVFKKISNKPVKTRFIEANAVNIWKETVEYDQLTISEQHKEDKTSFKMLDSVRHGCLTDETIDTLKSRIFKVSIQ</sequence>
<keyword evidence="1" id="KW-0347">Helicase</keyword>
<reference evidence="3" key="1">
    <citation type="submission" date="2017-05" db="UniProtKB">
        <authorList>
            <consortium name="EnsemblMetazoa"/>
        </authorList>
    </citation>
    <scope>IDENTIFICATION</scope>
</reference>
<dbReference type="AlphaFoldDB" id="A0A1X7TQ32"/>
<dbReference type="InterPro" id="IPR010285">
    <property type="entry name" value="DNA_helicase_pif1-like_DEAD"/>
</dbReference>
<dbReference type="InterPro" id="IPR027417">
    <property type="entry name" value="P-loop_NTPase"/>
</dbReference>
<keyword evidence="1" id="KW-0227">DNA damage</keyword>
<dbReference type="GO" id="GO:0006281">
    <property type="term" value="P:DNA repair"/>
    <property type="evidence" value="ECO:0007669"/>
    <property type="project" value="UniProtKB-KW"/>
</dbReference>
<dbReference type="InParanoid" id="A0A1X7TQ32"/>
<dbReference type="GO" id="GO:0006310">
    <property type="term" value="P:DNA recombination"/>
    <property type="evidence" value="ECO:0007669"/>
    <property type="project" value="UniProtKB-KW"/>
</dbReference>
<organism evidence="3">
    <name type="scientific">Amphimedon queenslandica</name>
    <name type="common">Sponge</name>
    <dbReference type="NCBI Taxonomy" id="400682"/>
    <lineage>
        <taxon>Eukaryota</taxon>
        <taxon>Metazoa</taxon>
        <taxon>Porifera</taxon>
        <taxon>Demospongiae</taxon>
        <taxon>Heteroscleromorpha</taxon>
        <taxon>Haplosclerida</taxon>
        <taxon>Niphatidae</taxon>
        <taxon>Amphimedon</taxon>
    </lineage>
</organism>
<dbReference type="GO" id="GO:0016887">
    <property type="term" value="F:ATP hydrolysis activity"/>
    <property type="evidence" value="ECO:0007669"/>
    <property type="project" value="RHEA"/>
</dbReference>
<keyword evidence="1" id="KW-0067">ATP-binding</keyword>
<protein>
    <recommendedName>
        <fullName evidence="1">ATP-dependent DNA helicase</fullName>
        <ecNumber evidence="1">5.6.2.3</ecNumber>
    </recommendedName>
</protein>
<dbReference type="Pfam" id="PF05970">
    <property type="entry name" value="PIF1"/>
    <property type="match status" value="1"/>
</dbReference>
<keyword evidence="1" id="KW-0233">DNA recombination</keyword>
<dbReference type="GO" id="GO:0043139">
    <property type="term" value="F:5'-3' DNA helicase activity"/>
    <property type="evidence" value="ECO:0007669"/>
    <property type="project" value="UniProtKB-EC"/>
</dbReference>
<comment type="catalytic activity">
    <reaction evidence="1">
        <text>ATP + H2O = ADP + phosphate + H(+)</text>
        <dbReference type="Rhea" id="RHEA:13065"/>
        <dbReference type="ChEBI" id="CHEBI:15377"/>
        <dbReference type="ChEBI" id="CHEBI:15378"/>
        <dbReference type="ChEBI" id="CHEBI:30616"/>
        <dbReference type="ChEBI" id="CHEBI:43474"/>
        <dbReference type="ChEBI" id="CHEBI:456216"/>
        <dbReference type="EC" id="5.6.2.3"/>
    </reaction>
</comment>